<evidence type="ECO:0000313" key="3">
    <source>
        <dbReference type="Proteomes" id="UP000002195"/>
    </source>
</evidence>
<keyword evidence="3" id="KW-1185">Reference proteome</keyword>
<dbReference type="Pfam" id="PF00106">
    <property type="entry name" value="adh_short"/>
    <property type="match status" value="1"/>
</dbReference>
<proteinExistence type="inferred from homology"/>
<dbReference type="RefSeq" id="XP_637526.1">
    <property type="nucleotide sequence ID" value="XM_632434.1"/>
</dbReference>
<dbReference type="AlphaFoldDB" id="Q54L77"/>
<dbReference type="InParanoid" id="Q54L77"/>
<accession>Q54L77</accession>
<name>Q54L77_DICDI</name>
<dbReference type="KEGG" id="ddi:DDB_G0286849"/>
<sequence length="289" mass="32344">MDLIGNNNNNNKKIWLITGTSSGIGLELVKKLLTYGYKVSALTRRPEEIEKEIKEIQFEKDNLLIVKTDITNNESVKSAVEETIKQFGRIDVLVNNAGYGLVGSIEELSDSDVRKIYDVNVFGVLNLLRNSTPHFRKQKSGLIINISSQMGWDNMEYYSAYSSTKHAVNAITFSAQKELKAFGVNVILVSPGGFRTGFVAGQQSNFQVPSKLIDEYSTQSFIEMFNKHSPYSKGDPEKAAELLIKLPTIEELPNNLFIGSDSLSAAKQQLQSHLLEAEKWYDLSISTDY</sequence>
<comment type="similarity">
    <text evidence="1">Belongs to the short-chain dehydrogenases/reductases (SDR) family.</text>
</comment>
<dbReference type="PhylomeDB" id="Q54L77"/>
<organism evidence="2 3">
    <name type="scientific">Dictyostelium discoideum</name>
    <name type="common">Social amoeba</name>
    <dbReference type="NCBI Taxonomy" id="44689"/>
    <lineage>
        <taxon>Eukaryota</taxon>
        <taxon>Amoebozoa</taxon>
        <taxon>Evosea</taxon>
        <taxon>Eumycetozoa</taxon>
        <taxon>Dictyostelia</taxon>
        <taxon>Dictyosteliales</taxon>
        <taxon>Dictyosteliaceae</taxon>
        <taxon>Dictyostelium</taxon>
    </lineage>
</organism>
<dbReference type="PANTHER" id="PTHR43976:SF5">
    <property type="entry name" value="GLUCOSE_RIBITOL DEHYDROGENASE FAMILY PROTEIN-RELATED"/>
    <property type="match status" value="1"/>
</dbReference>
<dbReference type="HOGENOM" id="CLU_010194_2_9_1"/>
<dbReference type="Proteomes" id="UP000002195">
    <property type="component" value="Unassembled WGS sequence"/>
</dbReference>
<reference evidence="2 3" key="1">
    <citation type="journal article" date="2005" name="Nature">
        <title>The genome of the social amoeba Dictyostelium discoideum.</title>
        <authorList>
            <consortium name="The Dictyostelium discoideum Sequencing Consortium"/>
            <person name="Eichinger L."/>
            <person name="Pachebat J.A."/>
            <person name="Glockner G."/>
            <person name="Rajandream M.A."/>
            <person name="Sucgang R."/>
            <person name="Berriman M."/>
            <person name="Song J."/>
            <person name="Olsen R."/>
            <person name="Szafranski K."/>
            <person name="Xu Q."/>
            <person name="Tunggal B."/>
            <person name="Kummerfeld S."/>
            <person name="Madera M."/>
            <person name="Konfortov B.A."/>
            <person name="Rivero F."/>
            <person name="Bankier A.T."/>
            <person name="Lehmann R."/>
            <person name="Hamlin N."/>
            <person name="Davies R."/>
            <person name="Gaudet P."/>
            <person name="Fey P."/>
            <person name="Pilcher K."/>
            <person name="Chen G."/>
            <person name="Saunders D."/>
            <person name="Sodergren E."/>
            <person name="Davis P."/>
            <person name="Kerhornou A."/>
            <person name="Nie X."/>
            <person name="Hall N."/>
            <person name="Anjard C."/>
            <person name="Hemphill L."/>
            <person name="Bason N."/>
            <person name="Farbrother P."/>
            <person name="Desany B."/>
            <person name="Just E."/>
            <person name="Morio T."/>
            <person name="Rost R."/>
            <person name="Churcher C."/>
            <person name="Cooper J."/>
            <person name="Haydock S."/>
            <person name="van Driessche N."/>
            <person name="Cronin A."/>
            <person name="Goodhead I."/>
            <person name="Muzny D."/>
            <person name="Mourier T."/>
            <person name="Pain A."/>
            <person name="Lu M."/>
            <person name="Harper D."/>
            <person name="Lindsay R."/>
            <person name="Hauser H."/>
            <person name="James K."/>
            <person name="Quiles M."/>
            <person name="Madan Babu M."/>
            <person name="Saito T."/>
            <person name="Buchrieser C."/>
            <person name="Wardroper A."/>
            <person name="Felder M."/>
            <person name="Thangavelu M."/>
            <person name="Johnson D."/>
            <person name="Knights A."/>
            <person name="Loulseged H."/>
            <person name="Mungall K."/>
            <person name="Oliver K."/>
            <person name="Price C."/>
            <person name="Quail M.A."/>
            <person name="Urushihara H."/>
            <person name="Hernandez J."/>
            <person name="Rabbinowitsch E."/>
            <person name="Steffen D."/>
            <person name="Sanders M."/>
            <person name="Ma J."/>
            <person name="Kohara Y."/>
            <person name="Sharp S."/>
            <person name="Simmonds M."/>
            <person name="Spiegler S."/>
            <person name="Tivey A."/>
            <person name="Sugano S."/>
            <person name="White B."/>
            <person name="Walker D."/>
            <person name="Woodward J."/>
            <person name="Winckler T."/>
            <person name="Tanaka Y."/>
            <person name="Shaulsky G."/>
            <person name="Schleicher M."/>
            <person name="Weinstock G."/>
            <person name="Rosenthal A."/>
            <person name="Cox E.C."/>
            <person name="Chisholm R.L."/>
            <person name="Gibbs R."/>
            <person name="Loomis W.F."/>
            <person name="Platzer M."/>
            <person name="Kay R.R."/>
            <person name="Williams J."/>
            <person name="Dear P.H."/>
            <person name="Noegel A.A."/>
            <person name="Barrell B."/>
            <person name="Kuspa A."/>
        </authorList>
    </citation>
    <scope>NUCLEOTIDE SEQUENCE [LARGE SCALE GENOMIC DNA]</scope>
    <source>
        <strain evidence="2 3">AX4</strain>
    </source>
</reference>
<dbReference type="SMR" id="Q54L77"/>
<dbReference type="PRINTS" id="PR00080">
    <property type="entry name" value="SDRFAMILY"/>
</dbReference>
<dbReference type="GeneID" id="8625824"/>
<dbReference type="PRINTS" id="PR00081">
    <property type="entry name" value="GDHRDH"/>
</dbReference>
<dbReference type="STRING" id="44689.Q54L77"/>
<dbReference type="InterPro" id="IPR020904">
    <property type="entry name" value="Sc_DH/Rdtase_CS"/>
</dbReference>
<dbReference type="OMA" id="MTRHEER"/>
<dbReference type="CDD" id="cd05374">
    <property type="entry name" value="17beta-HSD-like_SDR_c"/>
    <property type="match status" value="1"/>
</dbReference>
<dbReference type="InterPro" id="IPR036291">
    <property type="entry name" value="NAD(P)-bd_dom_sf"/>
</dbReference>
<dbReference type="PANTHER" id="PTHR43976">
    <property type="entry name" value="SHORT CHAIN DEHYDROGENASE"/>
    <property type="match status" value="1"/>
</dbReference>
<dbReference type="eggNOG" id="KOG1205">
    <property type="taxonomic scope" value="Eukaryota"/>
</dbReference>
<dbReference type="EMBL" id="AAFI02000090">
    <property type="protein sequence ID" value="EAL64022.1"/>
    <property type="molecule type" value="Genomic_DNA"/>
</dbReference>
<dbReference type="FunCoup" id="Q54L77">
    <property type="interactions" value="11"/>
</dbReference>
<dbReference type="VEuPathDB" id="AmoebaDB:DDB_G0286849"/>
<evidence type="ECO:0008006" key="4">
    <source>
        <dbReference type="Google" id="ProtNLM"/>
    </source>
</evidence>
<evidence type="ECO:0000256" key="1">
    <source>
        <dbReference type="RuleBase" id="RU000363"/>
    </source>
</evidence>
<protein>
    <recommendedName>
        <fullName evidence="4">Short-chain dehydrogenase/reductase family protein</fullName>
    </recommendedName>
</protein>
<dbReference type="InterPro" id="IPR051911">
    <property type="entry name" value="SDR_oxidoreductase"/>
</dbReference>
<evidence type="ECO:0000313" key="2">
    <source>
        <dbReference type="EMBL" id="EAL64022.1"/>
    </source>
</evidence>
<dbReference type="dictyBase" id="DDB_G0286849"/>
<gene>
    <name evidence="2" type="ORF">DDB_G0286849</name>
</gene>
<dbReference type="Gene3D" id="3.40.50.720">
    <property type="entry name" value="NAD(P)-binding Rossmann-like Domain"/>
    <property type="match status" value="1"/>
</dbReference>
<comment type="caution">
    <text evidence="2">The sequence shown here is derived from an EMBL/GenBank/DDBJ whole genome shotgun (WGS) entry which is preliminary data.</text>
</comment>
<dbReference type="PROSITE" id="PS00061">
    <property type="entry name" value="ADH_SHORT"/>
    <property type="match status" value="1"/>
</dbReference>
<dbReference type="SUPFAM" id="SSF51735">
    <property type="entry name" value="NAD(P)-binding Rossmann-fold domains"/>
    <property type="match status" value="1"/>
</dbReference>
<dbReference type="InterPro" id="IPR002347">
    <property type="entry name" value="SDR_fam"/>
</dbReference>
<dbReference type="PaxDb" id="44689-DDB0187155"/>